<accession>A0A821EPS4</accession>
<evidence type="ECO:0000313" key="2">
    <source>
        <dbReference type="EMBL" id="CAF4640841.1"/>
    </source>
</evidence>
<name>A0A821EPS4_9BILA</name>
<proteinExistence type="predicted"/>
<feature type="non-terminal residue" evidence="2">
    <location>
        <position position="73"/>
    </location>
</feature>
<evidence type="ECO:0000313" key="3">
    <source>
        <dbReference type="Proteomes" id="UP000663866"/>
    </source>
</evidence>
<dbReference type="AlphaFoldDB" id="A0A821EPS4"/>
<feature type="compositionally biased region" description="Low complexity" evidence="1">
    <location>
        <begin position="1"/>
        <end position="18"/>
    </location>
</feature>
<keyword evidence="3" id="KW-1185">Reference proteome</keyword>
<reference evidence="2" key="1">
    <citation type="submission" date="2021-02" db="EMBL/GenBank/DDBJ databases">
        <authorList>
            <person name="Nowell W R."/>
        </authorList>
    </citation>
    <scope>NUCLEOTIDE SEQUENCE</scope>
</reference>
<protein>
    <submittedName>
        <fullName evidence="2">Uncharacterized protein</fullName>
    </submittedName>
</protein>
<evidence type="ECO:0000256" key="1">
    <source>
        <dbReference type="SAM" id="MobiDB-lite"/>
    </source>
</evidence>
<organism evidence="2 3">
    <name type="scientific">Rotaria magnacalcarata</name>
    <dbReference type="NCBI Taxonomy" id="392030"/>
    <lineage>
        <taxon>Eukaryota</taxon>
        <taxon>Metazoa</taxon>
        <taxon>Spiralia</taxon>
        <taxon>Gnathifera</taxon>
        <taxon>Rotifera</taxon>
        <taxon>Eurotatoria</taxon>
        <taxon>Bdelloidea</taxon>
        <taxon>Philodinida</taxon>
        <taxon>Philodinidae</taxon>
        <taxon>Rotaria</taxon>
    </lineage>
</organism>
<gene>
    <name evidence="2" type="ORF">OVN521_LOCUS46523</name>
</gene>
<sequence>MKIQNDNQQSSSSQPSNNGTTVGANGVSATQQQDALNLSERSVRRVLIVAFNLIPSNDRSLQITAETVINDYS</sequence>
<feature type="region of interest" description="Disordered" evidence="1">
    <location>
        <begin position="1"/>
        <end position="28"/>
    </location>
</feature>
<feature type="compositionally biased region" description="Polar residues" evidence="1">
    <location>
        <begin position="19"/>
        <end position="28"/>
    </location>
</feature>
<comment type="caution">
    <text evidence="2">The sequence shown here is derived from an EMBL/GenBank/DDBJ whole genome shotgun (WGS) entry which is preliminary data.</text>
</comment>
<dbReference type="EMBL" id="CAJOBG010083691">
    <property type="protein sequence ID" value="CAF4640841.1"/>
    <property type="molecule type" value="Genomic_DNA"/>
</dbReference>
<dbReference type="Proteomes" id="UP000663866">
    <property type="component" value="Unassembled WGS sequence"/>
</dbReference>